<keyword evidence="4" id="KW-0808">Transferase</keyword>
<dbReference type="STRING" id="1193181.BN10_120031"/>
<comment type="similarity">
    <text evidence="2">Belongs to the glycosyl hydrolase 13 family. GlgB subfamily.</text>
</comment>
<dbReference type="SUPFAM" id="SSF51011">
    <property type="entry name" value="Glycosyl hydrolase domain"/>
    <property type="match status" value="1"/>
</dbReference>
<dbReference type="CDD" id="cd02855">
    <property type="entry name" value="E_set_GBE_prok_N"/>
    <property type="match status" value="1"/>
</dbReference>
<evidence type="ECO:0000313" key="8">
    <source>
        <dbReference type="Proteomes" id="UP000013167"/>
    </source>
</evidence>
<gene>
    <name evidence="7" type="ORF">BN10_120031</name>
</gene>
<dbReference type="InterPro" id="IPR037439">
    <property type="entry name" value="Branching_enzy"/>
</dbReference>
<dbReference type="InterPro" id="IPR017853">
    <property type="entry name" value="GH"/>
</dbReference>
<comment type="caution">
    <text evidence="7">The sequence shown here is derived from an EMBL/GenBank/DDBJ whole genome shotgun (WGS) entry which is preliminary data.</text>
</comment>
<dbReference type="RefSeq" id="WP_010849230.1">
    <property type="nucleotide sequence ID" value="NZ_HF570956.1"/>
</dbReference>
<evidence type="ECO:0000313" key="7">
    <source>
        <dbReference type="EMBL" id="CCH68834.1"/>
    </source>
</evidence>
<evidence type="ECO:0000256" key="2">
    <source>
        <dbReference type="ARBA" id="ARBA00009000"/>
    </source>
</evidence>
<reference evidence="7 8" key="1">
    <citation type="journal article" date="2013" name="ISME J.">
        <title>A metabolic model for members of the genus Tetrasphaera involved in enhanced biological phosphorus removal.</title>
        <authorList>
            <person name="Kristiansen R."/>
            <person name="Nguyen H.T.T."/>
            <person name="Saunders A.M."/>
            <person name="Nielsen J.L."/>
            <person name="Wimmer R."/>
            <person name="Le V.Q."/>
            <person name="McIlroy S.J."/>
            <person name="Petrovski S."/>
            <person name="Seviour R.J."/>
            <person name="Calteau A."/>
            <person name="Nielsen K.L."/>
            <person name="Nielsen P.H."/>
        </authorList>
    </citation>
    <scope>NUCLEOTIDE SEQUENCE [LARGE SCALE GENOMIC DNA]</scope>
    <source>
        <strain evidence="7 8">Lp2</strain>
    </source>
</reference>
<organism evidence="7 8">
    <name type="scientific">Phycicoccus elongatus Lp2</name>
    <dbReference type="NCBI Taxonomy" id="1193181"/>
    <lineage>
        <taxon>Bacteria</taxon>
        <taxon>Bacillati</taxon>
        <taxon>Actinomycetota</taxon>
        <taxon>Actinomycetes</taxon>
        <taxon>Micrococcales</taxon>
        <taxon>Intrasporangiaceae</taxon>
        <taxon>Phycicoccus</taxon>
    </lineage>
</organism>
<protein>
    <recommendedName>
        <fullName evidence="3">1,4-alpha-glucan branching enzyme</fullName>
        <ecNumber evidence="3">2.4.1.18</ecNumber>
    </recommendedName>
</protein>
<dbReference type="SMART" id="SM00642">
    <property type="entry name" value="Aamy"/>
    <property type="match status" value="1"/>
</dbReference>
<dbReference type="InterPro" id="IPR014756">
    <property type="entry name" value="Ig_E-set"/>
</dbReference>
<dbReference type="InterPro" id="IPR044143">
    <property type="entry name" value="GlgB_N_E_set_prok"/>
</dbReference>
<dbReference type="EMBL" id="CAIZ01000024">
    <property type="protein sequence ID" value="CCH68834.1"/>
    <property type="molecule type" value="Genomic_DNA"/>
</dbReference>
<evidence type="ECO:0000256" key="3">
    <source>
        <dbReference type="ARBA" id="ARBA00012541"/>
    </source>
</evidence>
<dbReference type="InterPro" id="IPR006047">
    <property type="entry name" value="GH13_cat_dom"/>
</dbReference>
<evidence type="ECO:0000256" key="4">
    <source>
        <dbReference type="ARBA" id="ARBA00022679"/>
    </source>
</evidence>
<dbReference type="Pfam" id="PF02806">
    <property type="entry name" value="Alpha-amylase_C"/>
    <property type="match status" value="1"/>
</dbReference>
<dbReference type="EC" id="2.4.1.18" evidence="3"/>
<dbReference type="GO" id="GO:0004553">
    <property type="term" value="F:hydrolase activity, hydrolyzing O-glycosyl compounds"/>
    <property type="evidence" value="ECO:0007669"/>
    <property type="project" value="InterPro"/>
</dbReference>
<keyword evidence="8" id="KW-1185">Reference proteome</keyword>
<dbReference type="eggNOG" id="COG0296">
    <property type="taxonomic scope" value="Bacteria"/>
</dbReference>
<dbReference type="SUPFAM" id="SSF51445">
    <property type="entry name" value="(Trans)glycosidases"/>
    <property type="match status" value="1"/>
</dbReference>
<dbReference type="Gene3D" id="2.60.40.10">
    <property type="entry name" value="Immunoglobulins"/>
    <property type="match status" value="1"/>
</dbReference>
<feature type="domain" description="Glycosyl hydrolase family 13 catalytic" evidence="6">
    <location>
        <begin position="117"/>
        <end position="471"/>
    </location>
</feature>
<dbReference type="Pfam" id="PF02922">
    <property type="entry name" value="CBM_48"/>
    <property type="match status" value="1"/>
</dbReference>
<feature type="active site" description="Nucleophile" evidence="5">
    <location>
        <position position="277"/>
    </location>
</feature>
<proteinExistence type="inferred from homology"/>
<dbReference type="InterPro" id="IPR006048">
    <property type="entry name" value="A-amylase/branching_C"/>
</dbReference>
<keyword evidence="7" id="KW-0378">Hydrolase</keyword>
<dbReference type="PANTHER" id="PTHR43651">
    <property type="entry name" value="1,4-ALPHA-GLUCAN-BRANCHING ENZYME"/>
    <property type="match status" value="1"/>
</dbReference>
<dbReference type="CDD" id="cd11325">
    <property type="entry name" value="AmyAc_GTHase"/>
    <property type="match status" value="1"/>
</dbReference>
<dbReference type="GO" id="GO:0003844">
    <property type="term" value="F:1,4-alpha-glucan branching enzyme activity"/>
    <property type="evidence" value="ECO:0007669"/>
    <property type="project" value="UniProtKB-EC"/>
</dbReference>
<sequence length="586" mass="65405">MDGMGAIVGDGVIGFRVWAPHADEVHVVGDFNGWDEDATPMASEDNGHWYAEVPGAHPGQEYKYLLRVGEDRFHRVDPQARQVTNSVGNGVIYDPWAFEWQGDEFSMPAHNESVIYELHVGSFARDPDGRPGDLYRAAERLDHLVDLGVNVVQLMPVAEFAGDQSWGYNPAHVFAVESSYGGPDALKTFVREAHRRGIAVILDVVYNHFGPSDLATWQFDGWSEDGKGGIYFYNDWRSATPWGDTRPDYGRGEVRQFIHDNALMWLREYRVDGLRYDMTPYIRSVSGSGDDLPEGYSLLKWVNEAIRAEFPGKLLIAEDMHRDERITQVDADGAAFHAQWDSSFVHPVREAVITADDADRSMAEVIAAVGQRYNDDAFHRVIYTESHDEVANGQTRVPSEIAEGDPTGWYAQKRSTVGAALVLTSPGIPMIFQGQEFLEAAWFHDDVPLDWAQNQQFHGVVRLYRDLIMLRRNATGVTKGLTGHHTELLHGDEERNTLAYHRWANGGPHDSTVVLINLSHEAVEGLPVRLPAAGRWTLRLNSDAGIYSERFGDGAAYDLDAVDEAGFGIFANVAIPAYSVLIYSQD</sequence>
<dbReference type="Proteomes" id="UP000013167">
    <property type="component" value="Unassembled WGS sequence"/>
</dbReference>
<dbReference type="SUPFAM" id="SSF81296">
    <property type="entry name" value="E set domains"/>
    <property type="match status" value="1"/>
</dbReference>
<dbReference type="GO" id="GO:0005978">
    <property type="term" value="P:glycogen biosynthetic process"/>
    <property type="evidence" value="ECO:0007669"/>
    <property type="project" value="InterPro"/>
</dbReference>
<feature type="active site" description="Proton donor" evidence="5">
    <location>
        <position position="318"/>
    </location>
</feature>
<dbReference type="GO" id="GO:0043169">
    <property type="term" value="F:cation binding"/>
    <property type="evidence" value="ECO:0007669"/>
    <property type="project" value="InterPro"/>
</dbReference>
<dbReference type="InterPro" id="IPR013783">
    <property type="entry name" value="Ig-like_fold"/>
</dbReference>
<comment type="catalytic activity">
    <reaction evidence="1">
        <text>Transfers a segment of a (1-&gt;4)-alpha-D-glucan chain to a primary hydroxy group in a similar glucan chain.</text>
        <dbReference type="EC" id="2.4.1.18"/>
    </reaction>
</comment>
<accession>N0E1Q7</accession>
<dbReference type="Pfam" id="PF00128">
    <property type="entry name" value="Alpha-amylase"/>
    <property type="match status" value="2"/>
</dbReference>
<evidence type="ECO:0000256" key="5">
    <source>
        <dbReference type="PIRSR" id="PIRSR000463-1"/>
    </source>
</evidence>
<dbReference type="PIRSF" id="PIRSF000463">
    <property type="entry name" value="GlgB"/>
    <property type="match status" value="1"/>
</dbReference>
<evidence type="ECO:0000259" key="6">
    <source>
        <dbReference type="SMART" id="SM00642"/>
    </source>
</evidence>
<dbReference type="InterPro" id="IPR013780">
    <property type="entry name" value="Glyco_hydro_b"/>
</dbReference>
<dbReference type="HOGENOM" id="CLU_004245_5_1_11"/>
<name>N0E1Q7_9MICO</name>
<dbReference type="InterPro" id="IPR004193">
    <property type="entry name" value="Glyco_hydro_13_N"/>
</dbReference>
<dbReference type="AlphaFoldDB" id="N0E1Q7"/>
<dbReference type="PANTHER" id="PTHR43651:SF11">
    <property type="entry name" value="MALTO-OLIGOSYLTREHALOSE TREHALOHYDROLASE"/>
    <property type="match status" value="1"/>
</dbReference>
<evidence type="ECO:0000256" key="1">
    <source>
        <dbReference type="ARBA" id="ARBA00000826"/>
    </source>
</evidence>
<dbReference type="Gene3D" id="2.60.40.1180">
    <property type="entry name" value="Golgi alpha-mannosidase II"/>
    <property type="match status" value="1"/>
</dbReference>
<dbReference type="Gene3D" id="3.20.20.80">
    <property type="entry name" value="Glycosidases"/>
    <property type="match status" value="1"/>
</dbReference>